<feature type="non-terminal residue" evidence="2">
    <location>
        <position position="225"/>
    </location>
</feature>
<dbReference type="InterPro" id="IPR013783">
    <property type="entry name" value="Ig-like_fold"/>
</dbReference>
<dbReference type="EMBL" id="CAJNOH010005856">
    <property type="protein sequence ID" value="CAF1412369.1"/>
    <property type="molecule type" value="Genomic_DNA"/>
</dbReference>
<proteinExistence type="predicted"/>
<dbReference type="InterPro" id="IPR001298">
    <property type="entry name" value="Filamin/ABP280_rpt"/>
</dbReference>
<accession>A0A815LN24</accession>
<dbReference type="Gene3D" id="2.60.40.10">
    <property type="entry name" value="Immunoglobulins"/>
    <property type="match status" value="1"/>
</dbReference>
<feature type="repeat" description="Filamin" evidence="1">
    <location>
        <begin position="89"/>
        <end position="135"/>
    </location>
</feature>
<organism evidence="2 4">
    <name type="scientific">Rotaria sordida</name>
    <dbReference type="NCBI Taxonomy" id="392033"/>
    <lineage>
        <taxon>Eukaryota</taxon>
        <taxon>Metazoa</taxon>
        <taxon>Spiralia</taxon>
        <taxon>Gnathifera</taxon>
        <taxon>Rotifera</taxon>
        <taxon>Eurotatoria</taxon>
        <taxon>Bdelloidea</taxon>
        <taxon>Philodinida</taxon>
        <taxon>Philodinidae</taxon>
        <taxon>Rotaria</taxon>
    </lineage>
</organism>
<dbReference type="InterPro" id="IPR014756">
    <property type="entry name" value="Ig_E-set"/>
</dbReference>
<evidence type="ECO:0000313" key="5">
    <source>
        <dbReference type="Proteomes" id="UP000663870"/>
    </source>
</evidence>
<dbReference type="Proteomes" id="UP000663854">
    <property type="component" value="Unassembled WGS sequence"/>
</dbReference>
<dbReference type="PROSITE" id="PS50194">
    <property type="entry name" value="FILAMIN_REPEAT"/>
    <property type="match status" value="1"/>
</dbReference>
<dbReference type="EMBL" id="CAJNOL010007388">
    <property type="protein sequence ID" value="CAF1627772.1"/>
    <property type="molecule type" value="Genomic_DNA"/>
</dbReference>
<dbReference type="Proteomes" id="UP000663870">
    <property type="component" value="Unassembled WGS sequence"/>
</dbReference>
<evidence type="ECO:0000313" key="2">
    <source>
        <dbReference type="EMBL" id="CAF1412369.1"/>
    </source>
</evidence>
<gene>
    <name evidence="3" type="ORF">JXQ802_LOCUS51394</name>
    <name evidence="2" type="ORF">PYM288_LOCUS35153</name>
</gene>
<dbReference type="InterPro" id="IPR017868">
    <property type="entry name" value="Filamin/ABP280_repeat-like"/>
</dbReference>
<keyword evidence="5" id="KW-1185">Reference proteome</keyword>
<dbReference type="AlphaFoldDB" id="A0A815LN24"/>
<name>A0A815LN24_9BILA</name>
<evidence type="ECO:0000313" key="4">
    <source>
        <dbReference type="Proteomes" id="UP000663854"/>
    </source>
</evidence>
<evidence type="ECO:0000313" key="3">
    <source>
        <dbReference type="EMBL" id="CAF1627772.1"/>
    </source>
</evidence>
<reference evidence="2" key="1">
    <citation type="submission" date="2021-02" db="EMBL/GenBank/DDBJ databases">
        <authorList>
            <person name="Nowell W R."/>
        </authorList>
    </citation>
    <scope>NUCLEOTIDE SEQUENCE</scope>
</reference>
<sequence length="225" mass="25980">QNRERITKSEDRHSSIPAVKPLSSSQIQQFNSIKEKFERQQPIDVVFDPRRYPFKVLLQQPYPIINVDVHFLIDLPHIAYVHVSINNIEVPIQAARRNDDTFLLKFRPTLAGDYSIVLKDYIEQPVPGCPFIFPVYNPSVVHFESFNRLQAINDCHLICNVDQAGPGKLFVMTYSQIDENQFEPILIPIQIQPLPSNHIRMSLSPLKVGTYRIYVAYRNIPVNGK</sequence>
<evidence type="ECO:0000256" key="1">
    <source>
        <dbReference type="PROSITE-ProRule" id="PRU00087"/>
    </source>
</evidence>
<dbReference type="SUPFAM" id="SSF81296">
    <property type="entry name" value="E set domains"/>
    <property type="match status" value="2"/>
</dbReference>
<protein>
    <submittedName>
        <fullName evidence="2">Uncharacterized protein</fullName>
    </submittedName>
</protein>
<dbReference type="SMART" id="SM00557">
    <property type="entry name" value="IG_FLMN"/>
    <property type="match status" value="1"/>
</dbReference>
<comment type="caution">
    <text evidence="2">The sequence shown here is derived from an EMBL/GenBank/DDBJ whole genome shotgun (WGS) entry which is preliminary data.</text>
</comment>